<gene>
    <name evidence="2" type="ORF">G5V58_10160</name>
</gene>
<feature type="domain" description="Mycothiol-dependent maleylpyruvate isomerase metal-binding" evidence="1">
    <location>
        <begin position="12"/>
        <end position="147"/>
    </location>
</feature>
<keyword evidence="2" id="KW-0413">Isomerase</keyword>
<dbReference type="Proteomes" id="UP000502996">
    <property type="component" value="Chromosome"/>
</dbReference>
<proteinExistence type="predicted"/>
<protein>
    <submittedName>
        <fullName evidence="2">Maleylpyruvate isomerase family mycothiol-dependent enzyme</fullName>
    </submittedName>
</protein>
<dbReference type="Gene3D" id="1.20.120.450">
    <property type="entry name" value="dinb family like domain"/>
    <property type="match status" value="1"/>
</dbReference>
<dbReference type="EMBL" id="CP049257">
    <property type="protein sequence ID" value="QIG43075.1"/>
    <property type="molecule type" value="Genomic_DNA"/>
</dbReference>
<dbReference type="SUPFAM" id="SSF109854">
    <property type="entry name" value="DinB/YfiT-like putative metalloenzymes"/>
    <property type="match status" value="1"/>
</dbReference>
<keyword evidence="3" id="KW-1185">Reference proteome</keyword>
<dbReference type="RefSeq" id="WP_165231878.1">
    <property type="nucleotide sequence ID" value="NZ_CP049257.1"/>
</dbReference>
<dbReference type="AlphaFoldDB" id="A0A6G6WDA0"/>
<dbReference type="InterPro" id="IPR036527">
    <property type="entry name" value="SCP2_sterol-bd_dom_sf"/>
</dbReference>
<evidence type="ECO:0000313" key="3">
    <source>
        <dbReference type="Proteomes" id="UP000502996"/>
    </source>
</evidence>
<dbReference type="SUPFAM" id="SSF55718">
    <property type="entry name" value="SCP-like"/>
    <property type="match status" value="1"/>
</dbReference>
<dbReference type="NCBIfam" id="TIGR03083">
    <property type="entry name" value="maleylpyruvate isomerase family mycothiol-dependent enzyme"/>
    <property type="match status" value="1"/>
</dbReference>
<name>A0A6G6WDA0_9ACTN</name>
<dbReference type="Pfam" id="PF11716">
    <property type="entry name" value="MDMPI_N"/>
    <property type="match status" value="1"/>
</dbReference>
<dbReference type="InterPro" id="IPR017517">
    <property type="entry name" value="Maleyloyr_isom"/>
</dbReference>
<accession>A0A6G6WDA0</accession>
<dbReference type="GO" id="GO:0016853">
    <property type="term" value="F:isomerase activity"/>
    <property type="evidence" value="ECO:0007669"/>
    <property type="project" value="UniProtKB-KW"/>
</dbReference>
<evidence type="ECO:0000313" key="2">
    <source>
        <dbReference type="EMBL" id="QIG43075.1"/>
    </source>
</evidence>
<keyword evidence="2" id="KW-0670">Pyruvate</keyword>
<dbReference type="InterPro" id="IPR024344">
    <property type="entry name" value="MDMPI_metal-binding"/>
</dbReference>
<reference evidence="2 3" key="1">
    <citation type="submission" date="2020-02" db="EMBL/GenBank/DDBJ databases">
        <title>Full genome sequence of Nocardioides sp. R-3366.</title>
        <authorList>
            <person name="Im W.-T."/>
        </authorList>
    </citation>
    <scope>NUCLEOTIDE SEQUENCE [LARGE SCALE GENOMIC DNA]</scope>
    <source>
        <strain evidence="2 3">R-3366</strain>
    </source>
</reference>
<organism evidence="2 3">
    <name type="scientific">Nocardioides anomalus</name>
    <dbReference type="NCBI Taxonomy" id="2712223"/>
    <lineage>
        <taxon>Bacteria</taxon>
        <taxon>Bacillati</taxon>
        <taxon>Actinomycetota</taxon>
        <taxon>Actinomycetes</taxon>
        <taxon>Propionibacteriales</taxon>
        <taxon>Nocardioidaceae</taxon>
        <taxon>Nocardioides</taxon>
    </lineage>
</organism>
<dbReference type="GO" id="GO:0046872">
    <property type="term" value="F:metal ion binding"/>
    <property type="evidence" value="ECO:0007669"/>
    <property type="project" value="InterPro"/>
</dbReference>
<evidence type="ECO:0000259" key="1">
    <source>
        <dbReference type="Pfam" id="PF11716"/>
    </source>
</evidence>
<sequence>MADAQLLELLDSGTRRLVRSVDGLTDEQWSEPSLLPGWTRAHVVAHLTLNAEALGAALEGVHEGRAVPMYASDEARDAEIVALAEQEPSTIRDRFYASSTVLGEWVEELADNLAGATVERTPGGRTFTAGQVGTMRTREVEIHHADLGLDYTAADWPPAFAALVLATRAADHPPGPGPVAHAVDLDQRFVFGDGSGPTVSGPGSALAWWVTGRGPGEGLTSDDGQVPRMEPW</sequence>
<dbReference type="InterPro" id="IPR034660">
    <property type="entry name" value="DinB/YfiT-like"/>
</dbReference>
<dbReference type="KEGG" id="nano:G5V58_10160"/>